<dbReference type="PANTHER" id="PTHR34820">
    <property type="entry name" value="INNER MEMBRANE PROTEIN YEBZ"/>
    <property type="match status" value="1"/>
</dbReference>
<dbReference type="InterPro" id="IPR014755">
    <property type="entry name" value="Cu-Rt/internalin_Ig-like"/>
</dbReference>
<organism evidence="8 9">
    <name type="scientific">Paractinoplanes aksuensis</name>
    <dbReference type="NCBI Taxonomy" id="2939490"/>
    <lineage>
        <taxon>Bacteria</taxon>
        <taxon>Bacillati</taxon>
        <taxon>Actinomycetota</taxon>
        <taxon>Actinomycetes</taxon>
        <taxon>Micromonosporales</taxon>
        <taxon>Micromonosporaceae</taxon>
        <taxon>Paractinoplanes</taxon>
    </lineage>
</organism>
<keyword evidence="5" id="KW-0812">Transmembrane</keyword>
<proteinExistence type="predicted"/>
<comment type="subcellular location">
    <subcellularLocation>
        <location evidence="1">Cell envelope</location>
    </subcellularLocation>
</comment>
<feature type="signal peptide" evidence="6">
    <location>
        <begin position="1"/>
        <end position="27"/>
    </location>
</feature>
<feature type="chain" id="PRO_5046860724" evidence="6">
    <location>
        <begin position="28"/>
        <end position="194"/>
    </location>
</feature>
<dbReference type="InterPro" id="IPR007348">
    <property type="entry name" value="CopC_dom"/>
</dbReference>
<evidence type="ECO:0000256" key="5">
    <source>
        <dbReference type="SAM" id="Phobius"/>
    </source>
</evidence>
<accession>A0ABT1DSW9</accession>
<keyword evidence="2" id="KW-0479">Metal-binding</keyword>
<evidence type="ECO:0000259" key="7">
    <source>
        <dbReference type="Pfam" id="PF04234"/>
    </source>
</evidence>
<evidence type="ECO:0000256" key="6">
    <source>
        <dbReference type="SAM" id="SignalP"/>
    </source>
</evidence>
<name>A0ABT1DSW9_9ACTN</name>
<comment type="caution">
    <text evidence="8">The sequence shown here is derived from an EMBL/GenBank/DDBJ whole genome shotgun (WGS) entry which is preliminary data.</text>
</comment>
<gene>
    <name evidence="8" type="ORF">M1L60_23675</name>
</gene>
<dbReference type="Gene3D" id="2.60.40.1220">
    <property type="match status" value="1"/>
</dbReference>
<keyword evidence="3 6" id="KW-0732">Signal</keyword>
<keyword evidence="5" id="KW-1133">Transmembrane helix</keyword>
<evidence type="ECO:0000256" key="3">
    <source>
        <dbReference type="ARBA" id="ARBA00022729"/>
    </source>
</evidence>
<dbReference type="PANTHER" id="PTHR34820:SF4">
    <property type="entry name" value="INNER MEMBRANE PROTEIN YEBZ"/>
    <property type="match status" value="1"/>
</dbReference>
<dbReference type="RefSeq" id="WP_253239668.1">
    <property type="nucleotide sequence ID" value="NZ_JAMYJR010000026.1"/>
</dbReference>
<dbReference type="Pfam" id="PF04234">
    <property type="entry name" value="CopC"/>
    <property type="match status" value="1"/>
</dbReference>
<dbReference type="Proteomes" id="UP001523369">
    <property type="component" value="Unassembled WGS sequence"/>
</dbReference>
<dbReference type="InterPro" id="IPR032694">
    <property type="entry name" value="CopC/D"/>
</dbReference>
<evidence type="ECO:0000256" key="2">
    <source>
        <dbReference type="ARBA" id="ARBA00022723"/>
    </source>
</evidence>
<evidence type="ECO:0000256" key="4">
    <source>
        <dbReference type="ARBA" id="ARBA00023008"/>
    </source>
</evidence>
<reference evidence="8 9" key="1">
    <citation type="submission" date="2022-06" db="EMBL/GenBank/DDBJ databases">
        <title>New Species of the Genus Actinoplanes, ActinopZanes ferrugineus.</title>
        <authorList>
            <person name="Ding P."/>
        </authorList>
    </citation>
    <scope>NUCLEOTIDE SEQUENCE [LARGE SCALE GENOMIC DNA]</scope>
    <source>
        <strain evidence="8 9">TRM88003</strain>
    </source>
</reference>
<protein>
    <submittedName>
        <fullName evidence="8">Copper resistance protein CopC</fullName>
    </submittedName>
</protein>
<keyword evidence="4" id="KW-0186">Copper</keyword>
<keyword evidence="9" id="KW-1185">Reference proteome</keyword>
<dbReference type="SUPFAM" id="SSF81296">
    <property type="entry name" value="E set domains"/>
    <property type="match status" value="1"/>
</dbReference>
<evidence type="ECO:0000313" key="9">
    <source>
        <dbReference type="Proteomes" id="UP001523369"/>
    </source>
</evidence>
<feature type="domain" description="CopC" evidence="7">
    <location>
        <begin position="28"/>
        <end position="118"/>
    </location>
</feature>
<dbReference type="InterPro" id="IPR014756">
    <property type="entry name" value="Ig_E-set"/>
</dbReference>
<keyword evidence="5" id="KW-0472">Membrane</keyword>
<dbReference type="EMBL" id="JAMYJR010000026">
    <property type="protein sequence ID" value="MCO8273598.1"/>
    <property type="molecule type" value="Genomic_DNA"/>
</dbReference>
<feature type="transmembrane region" description="Helical" evidence="5">
    <location>
        <begin position="168"/>
        <end position="188"/>
    </location>
</feature>
<sequence>MDQRLIRPLVALAAMLAVLLPGAPAFAHNALAQATPAKGATVTKAPTSVKLKFLQKLNPDKTTITVTGAGAVEASEPEVDGATGTITFEPLANGAYTVAYQVASKDGHTVKGSYKFTVADPSATAEPTTAATTPAADESLVAVPPPASSAAATTELASDQDDSGGSGLLITLIVAALAVIALGIFLVTRRRKTT</sequence>
<evidence type="ECO:0000313" key="8">
    <source>
        <dbReference type="EMBL" id="MCO8273598.1"/>
    </source>
</evidence>
<evidence type="ECO:0000256" key="1">
    <source>
        <dbReference type="ARBA" id="ARBA00004196"/>
    </source>
</evidence>